<keyword evidence="3" id="KW-1185">Reference proteome</keyword>
<feature type="region of interest" description="Disordered" evidence="1">
    <location>
        <begin position="49"/>
        <end position="71"/>
    </location>
</feature>
<dbReference type="PaxDb" id="3708-A0A078IX36"/>
<reference evidence="2 3" key="1">
    <citation type="journal article" date="2014" name="Science">
        <title>Plant genetics. Early allopolyploid evolution in the post-Neolithic Brassica napus oilseed genome.</title>
        <authorList>
            <person name="Chalhoub B."/>
            <person name="Denoeud F."/>
            <person name="Liu S."/>
            <person name="Parkin I.A."/>
            <person name="Tang H."/>
            <person name="Wang X."/>
            <person name="Chiquet J."/>
            <person name="Belcram H."/>
            <person name="Tong C."/>
            <person name="Samans B."/>
            <person name="Correa M."/>
            <person name="Da Silva C."/>
            <person name="Just J."/>
            <person name="Falentin C."/>
            <person name="Koh C.S."/>
            <person name="Le Clainche I."/>
            <person name="Bernard M."/>
            <person name="Bento P."/>
            <person name="Noel B."/>
            <person name="Labadie K."/>
            <person name="Alberti A."/>
            <person name="Charles M."/>
            <person name="Arnaud D."/>
            <person name="Guo H."/>
            <person name="Daviaud C."/>
            <person name="Alamery S."/>
            <person name="Jabbari K."/>
            <person name="Zhao M."/>
            <person name="Edger P.P."/>
            <person name="Chelaifa H."/>
            <person name="Tack D."/>
            <person name="Lassalle G."/>
            <person name="Mestiri I."/>
            <person name="Schnel N."/>
            <person name="Le Paslier M.C."/>
            <person name="Fan G."/>
            <person name="Renault V."/>
            <person name="Bayer P.E."/>
            <person name="Golicz A.A."/>
            <person name="Manoli S."/>
            <person name="Lee T.H."/>
            <person name="Thi V.H."/>
            <person name="Chalabi S."/>
            <person name="Hu Q."/>
            <person name="Fan C."/>
            <person name="Tollenaere R."/>
            <person name="Lu Y."/>
            <person name="Battail C."/>
            <person name="Shen J."/>
            <person name="Sidebottom C.H."/>
            <person name="Wang X."/>
            <person name="Canaguier A."/>
            <person name="Chauveau A."/>
            <person name="Berard A."/>
            <person name="Deniot G."/>
            <person name="Guan M."/>
            <person name="Liu Z."/>
            <person name="Sun F."/>
            <person name="Lim Y.P."/>
            <person name="Lyons E."/>
            <person name="Town C.D."/>
            <person name="Bancroft I."/>
            <person name="Wang X."/>
            <person name="Meng J."/>
            <person name="Ma J."/>
            <person name="Pires J.C."/>
            <person name="King G.J."/>
            <person name="Brunel D."/>
            <person name="Delourme R."/>
            <person name="Renard M."/>
            <person name="Aury J.M."/>
            <person name="Adams K.L."/>
            <person name="Batley J."/>
            <person name="Snowdon R.J."/>
            <person name="Tost J."/>
            <person name="Edwards D."/>
            <person name="Zhou Y."/>
            <person name="Hua W."/>
            <person name="Sharpe A.G."/>
            <person name="Paterson A.H."/>
            <person name="Guan C."/>
            <person name="Wincker P."/>
        </authorList>
    </citation>
    <scope>NUCLEOTIDE SEQUENCE [LARGE SCALE GENOMIC DNA]</scope>
    <source>
        <strain evidence="3">cv. Darmor-bzh</strain>
    </source>
</reference>
<gene>
    <name evidence="2" type="primary">BnaCnng27440D</name>
    <name evidence="2" type="ORF">GSBRNA2T00014334001</name>
</gene>
<organism evidence="2 3">
    <name type="scientific">Brassica napus</name>
    <name type="common">Rape</name>
    <dbReference type="NCBI Taxonomy" id="3708"/>
    <lineage>
        <taxon>Eukaryota</taxon>
        <taxon>Viridiplantae</taxon>
        <taxon>Streptophyta</taxon>
        <taxon>Embryophyta</taxon>
        <taxon>Tracheophyta</taxon>
        <taxon>Spermatophyta</taxon>
        <taxon>Magnoliopsida</taxon>
        <taxon>eudicotyledons</taxon>
        <taxon>Gunneridae</taxon>
        <taxon>Pentapetalae</taxon>
        <taxon>rosids</taxon>
        <taxon>malvids</taxon>
        <taxon>Brassicales</taxon>
        <taxon>Brassicaceae</taxon>
        <taxon>Brassiceae</taxon>
        <taxon>Brassica</taxon>
    </lineage>
</organism>
<dbReference type="EMBL" id="LK033333">
    <property type="protein sequence ID" value="CDY54596.1"/>
    <property type="molecule type" value="Genomic_DNA"/>
</dbReference>
<dbReference type="Gramene" id="CDY54596">
    <property type="protein sequence ID" value="CDY54596"/>
    <property type="gene ID" value="GSBRNA2T00014334001"/>
</dbReference>
<protein>
    <submittedName>
        <fullName evidence="2">BnaCnng27440D protein</fullName>
    </submittedName>
</protein>
<feature type="region of interest" description="Disordered" evidence="1">
    <location>
        <begin position="1"/>
        <end position="27"/>
    </location>
</feature>
<evidence type="ECO:0000313" key="3">
    <source>
        <dbReference type="Proteomes" id="UP000028999"/>
    </source>
</evidence>
<name>A0A078IX36_BRANA</name>
<proteinExistence type="predicted"/>
<evidence type="ECO:0000256" key="1">
    <source>
        <dbReference type="SAM" id="MobiDB-lite"/>
    </source>
</evidence>
<accession>A0A078IX36</accession>
<dbReference type="AlphaFoldDB" id="A0A078IX36"/>
<sequence>MEEYVPYDIPGERERSRSPKNKQIGMKIDNGDVDGLEYLSDELFRNFHDGQASGSGADQTDPTGFNDFTPDFNSFSDEQGKVICRISLLFPSPLTSHLEQF</sequence>
<feature type="compositionally biased region" description="Polar residues" evidence="1">
    <location>
        <begin position="52"/>
        <end position="63"/>
    </location>
</feature>
<dbReference type="Proteomes" id="UP000028999">
    <property type="component" value="Unassembled WGS sequence"/>
</dbReference>
<evidence type="ECO:0000313" key="2">
    <source>
        <dbReference type="EMBL" id="CDY54596.1"/>
    </source>
</evidence>